<evidence type="ECO:0000313" key="3">
    <source>
        <dbReference type="EMBL" id="CUP55453.1"/>
    </source>
</evidence>
<accession>A0A174H816</accession>
<evidence type="ECO:0000313" key="8">
    <source>
        <dbReference type="Proteomes" id="UP000095788"/>
    </source>
</evidence>
<dbReference type="EMBL" id="CZAO01000007">
    <property type="protein sequence ID" value="CUP55453.1"/>
    <property type="molecule type" value="Genomic_DNA"/>
</dbReference>
<evidence type="ECO:0000313" key="2">
    <source>
        <dbReference type="EMBL" id="CUP00766.1"/>
    </source>
</evidence>
<dbReference type="EMBL" id="CZAF01000006">
    <property type="protein sequence ID" value="CUP00766.1"/>
    <property type="molecule type" value="Genomic_DNA"/>
</dbReference>
<organism evidence="2 6">
    <name type="scientific">Bacteroides uniformis</name>
    <dbReference type="NCBI Taxonomy" id="820"/>
    <lineage>
        <taxon>Bacteria</taxon>
        <taxon>Pseudomonadati</taxon>
        <taxon>Bacteroidota</taxon>
        <taxon>Bacteroidia</taxon>
        <taxon>Bacteroidales</taxon>
        <taxon>Bacteroidaceae</taxon>
        <taxon>Bacteroides</taxon>
    </lineage>
</organism>
<evidence type="ECO:0000313" key="7">
    <source>
        <dbReference type="Proteomes" id="UP000095766"/>
    </source>
</evidence>
<dbReference type="EMBL" id="CZBF01000007">
    <property type="protein sequence ID" value="CUQ22554.1"/>
    <property type="molecule type" value="Genomic_DNA"/>
</dbReference>
<evidence type="ECO:0000313" key="4">
    <source>
        <dbReference type="EMBL" id="CUQ22554.1"/>
    </source>
</evidence>
<dbReference type="AlphaFoldDB" id="A0A174H816"/>
<gene>
    <name evidence="1" type="ORF">ERS417307_02915</name>
    <name evidence="2" type="ORF">ERS852462_02315</name>
    <name evidence="3" type="ORF">ERS852510_01812</name>
    <name evidence="4" type="ORF">ERS852554_03488</name>
</gene>
<dbReference type="Proteomes" id="UP000095614">
    <property type="component" value="Unassembled WGS sequence"/>
</dbReference>
<proteinExistence type="predicted"/>
<dbReference type="Proteomes" id="UP000095766">
    <property type="component" value="Unassembled WGS sequence"/>
</dbReference>
<protein>
    <submittedName>
        <fullName evidence="2">Uncharacterized protein</fullName>
    </submittedName>
</protein>
<sequence length="29" mass="3438">MKIRIIFDNNNPEALESTLILTKNIPYYI</sequence>
<dbReference type="Proteomes" id="UP000095788">
    <property type="component" value="Unassembled WGS sequence"/>
</dbReference>
<evidence type="ECO:0000313" key="5">
    <source>
        <dbReference type="Proteomes" id="UP000095419"/>
    </source>
</evidence>
<evidence type="ECO:0000313" key="6">
    <source>
        <dbReference type="Proteomes" id="UP000095614"/>
    </source>
</evidence>
<dbReference type="EMBL" id="CYZF01000008">
    <property type="protein sequence ID" value="CUO99530.1"/>
    <property type="molecule type" value="Genomic_DNA"/>
</dbReference>
<dbReference type="Proteomes" id="UP000095419">
    <property type="component" value="Unassembled WGS sequence"/>
</dbReference>
<name>A0A174H816_BACUN</name>
<reference evidence="5 6" key="1">
    <citation type="submission" date="2015-09" db="EMBL/GenBank/DDBJ databases">
        <authorList>
            <consortium name="Pathogen Informatics"/>
        </authorList>
    </citation>
    <scope>NUCLEOTIDE SEQUENCE [LARGE SCALE GENOMIC DNA]</scope>
    <source>
        <strain evidence="1 5">2789STDY5608791</strain>
        <strain evidence="2 6">2789STDY5834847</strain>
        <strain evidence="3 7">2789STDY5834898</strain>
        <strain evidence="4 8">2789STDY5834942</strain>
    </source>
</reference>
<evidence type="ECO:0000313" key="1">
    <source>
        <dbReference type="EMBL" id="CUO99530.1"/>
    </source>
</evidence>